<keyword evidence="3" id="KW-1185">Reference proteome</keyword>
<organism evidence="2 3">
    <name type="scientific">Saccharothrix australiensis</name>
    <dbReference type="NCBI Taxonomy" id="2072"/>
    <lineage>
        <taxon>Bacteria</taxon>
        <taxon>Bacillati</taxon>
        <taxon>Actinomycetota</taxon>
        <taxon>Actinomycetes</taxon>
        <taxon>Pseudonocardiales</taxon>
        <taxon>Pseudonocardiaceae</taxon>
        <taxon>Saccharothrix</taxon>
    </lineage>
</organism>
<name>A0A495VXX2_9PSEU</name>
<protein>
    <submittedName>
        <fullName evidence="2">Uncharacterized protein</fullName>
    </submittedName>
</protein>
<evidence type="ECO:0000313" key="3">
    <source>
        <dbReference type="Proteomes" id="UP000282084"/>
    </source>
</evidence>
<proteinExistence type="predicted"/>
<evidence type="ECO:0000313" key="2">
    <source>
        <dbReference type="EMBL" id="RKT53680.1"/>
    </source>
</evidence>
<reference evidence="2 3" key="1">
    <citation type="submission" date="2018-10" db="EMBL/GenBank/DDBJ databases">
        <title>Sequencing the genomes of 1000 actinobacteria strains.</title>
        <authorList>
            <person name="Klenk H.-P."/>
        </authorList>
    </citation>
    <scope>NUCLEOTIDE SEQUENCE [LARGE SCALE GENOMIC DNA]</scope>
    <source>
        <strain evidence="2 3">DSM 43800</strain>
    </source>
</reference>
<feature type="region of interest" description="Disordered" evidence="1">
    <location>
        <begin position="47"/>
        <end position="71"/>
    </location>
</feature>
<comment type="caution">
    <text evidence="2">The sequence shown here is derived from an EMBL/GenBank/DDBJ whole genome shotgun (WGS) entry which is preliminary data.</text>
</comment>
<gene>
    <name evidence="2" type="ORF">C8E97_2259</name>
</gene>
<dbReference type="Proteomes" id="UP000282084">
    <property type="component" value="Unassembled WGS sequence"/>
</dbReference>
<dbReference type="EMBL" id="RBXO01000001">
    <property type="protein sequence ID" value="RKT53680.1"/>
    <property type="molecule type" value="Genomic_DNA"/>
</dbReference>
<evidence type="ECO:0000256" key="1">
    <source>
        <dbReference type="SAM" id="MobiDB-lite"/>
    </source>
</evidence>
<sequence>MMVDVMAWAGTAAVAVGVLTRLPAATARFLRALIPVVRAYRDLWAEVRGRGPGRPSPRVADGQARRGRRRT</sequence>
<dbReference type="AlphaFoldDB" id="A0A495VXX2"/>
<accession>A0A495VXX2</accession>